<dbReference type="GO" id="GO:0003700">
    <property type="term" value="F:DNA-binding transcription factor activity"/>
    <property type="evidence" value="ECO:0007669"/>
    <property type="project" value="InterPro"/>
</dbReference>
<keyword evidence="3" id="KW-0238">DNA-binding</keyword>
<dbReference type="PANTHER" id="PTHR30537:SF5">
    <property type="entry name" value="HTH-TYPE TRANSCRIPTIONAL ACTIVATOR TTDR-RELATED"/>
    <property type="match status" value="1"/>
</dbReference>
<dbReference type="Pfam" id="PF00126">
    <property type="entry name" value="HTH_1"/>
    <property type="match status" value="1"/>
</dbReference>
<dbReference type="SUPFAM" id="SSF53850">
    <property type="entry name" value="Periplasmic binding protein-like II"/>
    <property type="match status" value="1"/>
</dbReference>
<gene>
    <name evidence="6" type="ORF">HER31_01920</name>
</gene>
<dbReference type="InterPro" id="IPR058163">
    <property type="entry name" value="LysR-type_TF_proteobact-type"/>
</dbReference>
<dbReference type="InterPro" id="IPR005119">
    <property type="entry name" value="LysR_subst-bd"/>
</dbReference>
<keyword evidence="7" id="KW-1185">Reference proteome</keyword>
<evidence type="ECO:0000313" key="6">
    <source>
        <dbReference type="EMBL" id="QIZ75764.1"/>
    </source>
</evidence>
<dbReference type="PANTHER" id="PTHR30537">
    <property type="entry name" value="HTH-TYPE TRANSCRIPTIONAL REGULATOR"/>
    <property type="match status" value="1"/>
</dbReference>
<dbReference type="GO" id="GO:0043565">
    <property type="term" value="F:sequence-specific DNA binding"/>
    <property type="evidence" value="ECO:0007669"/>
    <property type="project" value="TreeGrafter"/>
</dbReference>
<dbReference type="AlphaFoldDB" id="A0A6H1U9Q9"/>
<evidence type="ECO:0000256" key="1">
    <source>
        <dbReference type="ARBA" id="ARBA00009437"/>
    </source>
</evidence>
<dbReference type="KEGG" id="fes:HER31_01920"/>
<dbReference type="EMBL" id="CP051180">
    <property type="protein sequence ID" value="QIZ75764.1"/>
    <property type="molecule type" value="Genomic_DNA"/>
</dbReference>
<dbReference type="InterPro" id="IPR036390">
    <property type="entry name" value="WH_DNA-bd_sf"/>
</dbReference>
<dbReference type="RefSeq" id="WP_168659025.1">
    <property type="nucleotide sequence ID" value="NZ_CP051180.1"/>
</dbReference>
<dbReference type="Gene3D" id="1.10.10.10">
    <property type="entry name" value="Winged helix-like DNA-binding domain superfamily/Winged helix DNA-binding domain"/>
    <property type="match status" value="1"/>
</dbReference>
<accession>A0A6H1U9Q9</accession>
<evidence type="ECO:0000256" key="4">
    <source>
        <dbReference type="ARBA" id="ARBA00023163"/>
    </source>
</evidence>
<dbReference type="SUPFAM" id="SSF46785">
    <property type="entry name" value="Winged helix' DNA-binding domain"/>
    <property type="match status" value="1"/>
</dbReference>
<evidence type="ECO:0000313" key="7">
    <source>
        <dbReference type="Proteomes" id="UP000501602"/>
    </source>
</evidence>
<evidence type="ECO:0000259" key="5">
    <source>
        <dbReference type="PROSITE" id="PS50931"/>
    </source>
</evidence>
<evidence type="ECO:0000256" key="3">
    <source>
        <dbReference type="ARBA" id="ARBA00023125"/>
    </source>
</evidence>
<dbReference type="CDD" id="cd08422">
    <property type="entry name" value="PBP2_CrgA_like"/>
    <property type="match status" value="1"/>
</dbReference>
<reference evidence="6 7" key="1">
    <citation type="submission" date="2020-04" db="EMBL/GenBank/DDBJ databases">
        <title>Ferrimonas sp. S7 isolated from sea water.</title>
        <authorList>
            <person name="Bae S.S."/>
            <person name="Baek K."/>
        </authorList>
    </citation>
    <scope>NUCLEOTIDE SEQUENCE [LARGE SCALE GENOMIC DNA]</scope>
    <source>
        <strain evidence="6 7">S7</strain>
    </source>
</reference>
<name>A0A6H1U9Q9_9GAMM</name>
<dbReference type="InterPro" id="IPR036388">
    <property type="entry name" value="WH-like_DNA-bd_sf"/>
</dbReference>
<keyword evidence="4" id="KW-0804">Transcription</keyword>
<feature type="domain" description="HTH lysR-type" evidence="5">
    <location>
        <begin position="1"/>
        <end position="61"/>
    </location>
</feature>
<evidence type="ECO:0000256" key="2">
    <source>
        <dbReference type="ARBA" id="ARBA00023015"/>
    </source>
</evidence>
<protein>
    <submittedName>
        <fullName evidence="6">LysR family transcriptional regulator</fullName>
    </submittedName>
</protein>
<dbReference type="PROSITE" id="PS50931">
    <property type="entry name" value="HTH_LYSR"/>
    <property type="match status" value="1"/>
</dbReference>
<organism evidence="6 7">
    <name type="scientific">Ferrimonas lipolytica</name>
    <dbReference type="NCBI Taxonomy" id="2724191"/>
    <lineage>
        <taxon>Bacteria</taxon>
        <taxon>Pseudomonadati</taxon>
        <taxon>Pseudomonadota</taxon>
        <taxon>Gammaproteobacteria</taxon>
        <taxon>Alteromonadales</taxon>
        <taxon>Ferrimonadaceae</taxon>
        <taxon>Ferrimonas</taxon>
    </lineage>
</organism>
<dbReference type="Pfam" id="PF03466">
    <property type="entry name" value="LysR_substrate"/>
    <property type="match status" value="1"/>
</dbReference>
<dbReference type="Gene3D" id="3.40.190.290">
    <property type="match status" value="1"/>
</dbReference>
<dbReference type="InterPro" id="IPR000847">
    <property type="entry name" value="LysR_HTH_N"/>
</dbReference>
<dbReference type="Proteomes" id="UP000501602">
    <property type="component" value="Chromosome"/>
</dbReference>
<proteinExistence type="inferred from homology"/>
<sequence length="304" mass="33817">MKSKEMTNLYWFCQAVAHGGFAAASAATNTSAPTISRAVVGLEEAVGEKLLHRNAKLFQLTAAGERYYRQFSPIMKKLEEEWDSSLSSSTELTGDIRISCPEPFADHFLQPAAFAFMQQHPKVNIHIDFASDAQNFFEDQIDLAISTNPPTVMDLIQRKLFQLDLALAASPAYLAEHGTPKSLADLPAHNLLSGNKLDYWEFMEQGELVRINPRSKYSIDSLRLVMQAAIASMGVCLIPLQALKPCLEQGTLVQLMPDTKPIAGAVYMVWTDRKLESARSKAFREMLIERLSDEQAFVTNIADS</sequence>
<comment type="similarity">
    <text evidence="1">Belongs to the LysR transcriptional regulatory family.</text>
</comment>
<dbReference type="GO" id="GO:0006351">
    <property type="term" value="P:DNA-templated transcription"/>
    <property type="evidence" value="ECO:0007669"/>
    <property type="project" value="TreeGrafter"/>
</dbReference>
<keyword evidence="2" id="KW-0805">Transcription regulation</keyword>